<dbReference type="Proteomes" id="UP000194280">
    <property type="component" value="Unassembled WGS sequence"/>
</dbReference>
<dbReference type="VEuPathDB" id="FungiDB:BTJ68_15567"/>
<keyword evidence="2" id="KW-1185">Reference proteome</keyword>
<dbReference type="AlphaFoldDB" id="A0A1Z5SLC7"/>
<gene>
    <name evidence="1" type="ORF">BTJ68_15567</name>
</gene>
<organism evidence="1 2">
    <name type="scientific">Hortaea werneckii EXF-2000</name>
    <dbReference type="NCBI Taxonomy" id="1157616"/>
    <lineage>
        <taxon>Eukaryota</taxon>
        <taxon>Fungi</taxon>
        <taxon>Dikarya</taxon>
        <taxon>Ascomycota</taxon>
        <taxon>Pezizomycotina</taxon>
        <taxon>Dothideomycetes</taxon>
        <taxon>Dothideomycetidae</taxon>
        <taxon>Mycosphaerellales</taxon>
        <taxon>Teratosphaeriaceae</taxon>
        <taxon>Hortaea</taxon>
    </lineage>
</organism>
<evidence type="ECO:0000313" key="1">
    <source>
        <dbReference type="EMBL" id="OTA15901.1"/>
    </source>
</evidence>
<dbReference type="InParanoid" id="A0A1Z5SLC7"/>
<name>A0A1Z5SLC7_HORWE</name>
<evidence type="ECO:0000313" key="2">
    <source>
        <dbReference type="Proteomes" id="UP000194280"/>
    </source>
</evidence>
<protein>
    <submittedName>
        <fullName evidence="1">Uncharacterized protein</fullName>
    </submittedName>
</protein>
<proteinExistence type="predicted"/>
<accession>A0A1Z5SLC7</accession>
<sequence>MRRISIARLSQSRRVLRHVLHMRNRPTDHATSEVCRDGDVGLMEADVIIAEDPREAVTALLLLVWEAGVVPGSLAQVGGYRF</sequence>
<comment type="caution">
    <text evidence="1">The sequence shown here is derived from an EMBL/GenBank/DDBJ whole genome shotgun (WGS) entry which is preliminary data.</text>
</comment>
<reference evidence="1 2" key="1">
    <citation type="submission" date="2017-01" db="EMBL/GenBank/DDBJ databases">
        <title>The recent genome duplication of the halophilic yeast Hortaea werneckii: insights from long-read sequencing.</title>
        <authorList>
            <person name="Sinha S."/>
            <person name="Flibotte S."/>
            <person name="Neira M."/>
            <person name="Lenassi M."/>
            <person name="Gostincar C."/>
            <person name="Stajich J.E."/>
            <person name="Nislow C.E."/>
        </authorList>
    </citation>
    <scope>NUCLEOTIDE SEQUENCE [LARGE SCALE GENOMIC DNA]</scope>
    <source>
        <strain evidence="1 2">EXF-2000</strain>
    </source>
</reference>
<dbReference type="EMBL" id="MUNK01000508">
    <property type="protein sequence ID" value="OTA15901.1"/>
    <property type="molecule type" value="Genomic_DNA"/>
</dbReference>